<evidence type="ECO:0000256" key="7">
    <source>
        <dbReference type="ARBA" id="ARBA00022679"/>
    </source>
</evidence>
<evidence type="ECO:0000256" key="3">
    <source>
        <dbReference type="ARBA" id="ARBA00012438"/>
    </source>
</evidence>
<dbReference type="InterPro" id="IPR008207">
    <property type="entry name" value="Sig_transdc_His_kin_Hpt_dom"/>
</dbReference>
<dbReference type="InterPro" id="IPR003661">
    <property type="entry name" value="HisK_dim/P_dom"/>
</dbReference>
<evidence type="ECO:0000259" key="20">
    <source>
        <dbReference type="PROSITE" id="PS50110"/>
    </source>
</evidence>
<dbReference type="InterPro" id="IPR005467">
    <property type="entry name" value="His_kinase_dom"/>
</dbReference>
<dbReference type="SMART" id="SM00387">
    <property type="entry name" value="HATPase_c"/>
    <property type="match status" value="1"/>
</dbReference>
<dbReference type="GO" id="GO:0000155">
    <property type="term" value="F:phosphorelay sensor kinase activity"/>
    <property type="evidence" value="ECO:0007669"/>
    <property type="project" value="InterPro"/>
</dbReference>
<dbReference type="GO" id="GO:0005524">
    <property type="term" value="F:ATP binding"/>
    <property type="evidence" value="ECO:0007669"/>
    <property type="project" value="UniProtKB-KW"/>
</dbReference>
<name>A0A1H2ZJR0_9PSED</name>
<keyword evidence="8 18" id="KW-0812">Transmembrane</keyword>
<reference evidence="24" key="1">
    <citation type="submission" date="2016-10" db="EMBL/GenBank/DDBJ databases">
        <authorList>
            <person name="Varghese N."/>
            <person name="Submissions S."/>
        </authorList>
    </citation>
    <scope>NUCLEOTIDE SEQUENCE [LARGE SCALE GENOMIC DNA]</scope>
    <source>
        <strain evidence="24">NRRL B-59562</strain>
    </source>
</reference>
<evidence type="ECO:0000256" key="14">
    <source>
        <dbReference type="ARBA" id="ARBA00023136"/>
    </source>
</evidence>
<dbReference type="CDD" id="cd06225">
    <property type="entry name" value="HAMP"/>
    <property type="match status" value="1"/>
</dbReference>
<keyword evidence="14 18" id="KW-0472">Membrane</keyword>
<dbReference type="Gene3D" id="1.10.287.130">
    <property type="match status" value="1"/>
</dbReference>
<dbReference type="GO" id="GO:0005886">
    <property type="term" value="C:plasma membrane"/>
    <property type="evidence" value="ECO:0007669"/>
    <property type="project" value="UniProtKB-SubCell"/>
</dbReference>
<evidence type="ECO:0000256" key="17">
    <source>
        <dbReference type="SAM" id="Coils"/>
    </source>
</evidence>
<dbReference type="Gene3D" id="1.20.120.160">
    <property type="entry name" value="HPT domain"/>
    <property type="match status" value="1"/>
</dbReference>
<dbReference type="PANTHER" id="PTHR45339">
    <property type="entry name" value="HYBRID SIGNAL TRANSDUCTION HISTIDINE KINASE J"/>
    <property type="match status" value="1"/>
</dbReference>
<dbReference type="InterPro" id="IPR036641">
    <property type="entry name" value="HPT_dom_sf"/>
</dbReference>
<dbReference type="InterPro" id="IPR019247">
    <property type="entry name" value="Histidine_kinase_BarA_N"/>
</dbReference>
<evidence type="ECO:0000256" key="11">
    <source>
        <dbReference type="ARBA" id="ARBA00022840"/>
    </source>
</evidence>
<keyword evidence="12 18" id="KW-1133">Transmembrane helix</keyword>
<keyword evidence="6 16" id="KW-0597">Phosphoprotein</keyword>
<evidence type="ECO:0000256" key="2">
    <source>
        <dbReference type="ARBA" id="ARBA00004429"/>
    </source>
</evidence>
<keyword evidence="24" id="KW-1185">Reference proteome</keyword>
<sequence>MRTILHRRRSLVPRESRRIAHTTERGPIIVLTDLGIKGRVLLLTLLPTSLLALMLGGYFTWMQLSDLQSQLLQRGQMIAEQLAPLAAASLARRDSAQLERIADDALENPDVRAVSFLGSDRARLAHAGPGMLNLMPDGDGNRLSLNSGNDATRFLLPVFNRHRALAGDVDPTGDERLLGWVEVELSHQGTLLRGYRSLLASLLLIVTGLGVTALLALRMGRTINEPLLLIRQAVAQLKDGHLETRLPPLRSRELDQVAEGINSMAQSLQNAREELQHSIDQATEDVRQNLETIEIQNIELDLARKEAIEASRIKSEFLANMSHEIRTPLNGILGFTNLLQKSELTSRQHDYLGTIEKSAENLLGIINEILDFSKIEAGKLMLENLPFNLRDLLQDTLTILAPAAHAKQLELVSLVYRDTPLALVGDPLRLKQVMTNLVNNAIKFTREGCIVIRAMLEEESDDRAQLRISVQDTGIGLAEDELRALFQAFSQADNSLNRQAGGTGLGLVISKRLIEQMGGEIGVDSTPGEGSEFWVSLTLPKARDDADDLPRAPLAGRRVAILEGHELARQALRHQLEDCGLEVLEFPVLDDLIDAVAGQRDTPRPINLAVLGVNLKDLPPEPLSQQVHALESLGCKALVLCPTTEQMLYHDALPDADSQLQAKPSCTRKLHRALGDLLNAPPPRLLPSIAPSNSRPPRLLCVDDNPANLLLVQTLLSDLGAEVVALDNGEAALKAVARTRFDLIFMDVQMPGMDGRQTTEAIRAWETEHQQGQVPIVALTAHALAHEKRILLRSGMDDYLTKPINERQLSQVVLKWTGLSLLGSAARGEPHAPRSNSTLPVLDAEEGLRLAAGKADLAADMLRMLLESLEVDRQAIRQARESWERTALIERVHRLNGATRYCGVPQLRDACQRSETLLKQDDPGAAAALGELDAAIERLLDAAATA</sequence>
<keyword evidence="9" id="KW-0547">Nucleotide-binding</keyword>
<keyword evidence="7" id="KW-0808">Transferase</keyword>
<feature type="coiled-coil region" evidence="17">
    <location>
        <begin position="254"/>
        <end position="292"/>
    </location>
</feature>
<keyword evidence="11" id="KW-0067">ATP-binding</keyword>
<keyword evidence="10 23" id="KW-0418">Kinase</keyword>
<keyword evidence="5" id="KW-0997">Cell inner membrane</keyword>
<evidence type="ECO:0000256" key="9">
    <source>
        <dbReference type="ARBA" id="ARBA00022741"/>
    </source>
</evidence>
<proteinExistence type="predicted"/>
<comment type="catalytic activity">
    <reaction evidence="1">
        <text>ATP + protein L-histidine = ADP + protein N-phospho-L-histidine.</text>
        <dbReference type="EC" id="2.7.13.3"/>
    </reaction>
</comment>
<evidence type="ECO:0000256" key="13">
    <source>
        <dbReference type="ARBA" id="ARBA00023012"/>
    </source>
</evidence>
<dbReference type="SMART" id="SM00304">
    <property type="entry name" value="HAMP"/>
    <property type="match status" value="1"/>
</dbReference>
<dbReference type="Pfam" id="PF00672">
    <property type="entry name" value="HAMP"/>
    <property type="match status" value="1"/>
</dbReference>
<dbReference type="CDD" id="cd16922">
    <property type="entry name" value="HATPase_EvgS-ArcB-TorS-like"/>
    <property type="match status" value="1"/>
</dbReference>
<evidence type="ECO:0000259" key="21">
    <source>
        <dbReference type="PROSITE" id="PS50885"/>
    </source>
</evidence>
<evidence type="ECO:0000256" key="10">
    <source>
        <dbReference type="ARBA" id="ARBA00022777"/>
    </source>
</evidence>
<dbReference type="Pfam" id="PF09984">
    <property type="entry name" value="sCache_4"/>
    <property type="match status" value="1"/>
</dbReference>
<dbReference type="SUPFAM" id="SSF47384">
    <property type="entry name" value="Homodimeric domain of signal transducing histidine kinase"/>
    <property type="match status" value="1"/>
</dbReference>
<dbReference type="Pfam" id="PF00512">
    <property type="entry name" value="HisKA"/>
    <property type="match status" value="1"/>
</dbReference>
<dbReference type="InterPro" id="IPR003660">
    <property type="entry name" value="HAMP_dom"/>
</dbReference>
<dbReference type="EMBL" id="FNNU01000003">
    <property type="protein sequence ID" value="SDX17670.1"/>
    <property type="molecule type" value="Genomic_DNA"/>
</dbReference>
<dbReference type="FunFam" id="1.10.287.130:FF:000003">
    <property type="entry name" value="Histidine kinase"/>
    <property type="match status" value="1"/>
</dbReference>
<dbReference type="PROSITE" id="PS50110">
    <property type="entry name" value="RESPONSE_REGULATORY"/>
    <property type="match status" value="1"/>
</dbReference>
<evidence type="ECO:0000256" key="12">
    <source>
        <dbReference type="ARBA" id="ARBA00022989"/>
    </source>
</evidence>
<feature type="transmembrane region" description="Helical" evidence="18">
    <location>
        <begin position="40"/>
        <end position="61"/>
    </location>
</feature>
<evidence type="ECO:0000259" key="22">
    <source>
        <dbReference type="PROSITE" id="PS50894"/>
    </source>
</evidence>
<dbReference type="FunFam" id="3.30.565.10:FF:000010">
    <property type="entry name" value="Sensor histidine kinase RcsC"/>
    <property type="match status" value="1"/>
</dbReference>
<dbReference type="SMART" id="SM00388">
    <property type="entry name" value="HisKA"/>
    <property type="match status" value="1"/>
</dbReference>
<dbReference type="PROSITE" id="PS50894">
    <property type="entry name" value="HPT"/>
    <property type="match status" value="1"/>
</dbReference>
<dbReference type="SMART" id="SM00448">
    <property type="entry name" value="REC"/>
    <property type="match status" value="1"/>
</dbReference>
<dbReference type="Pfam" id="PF00072">
    <property type="entry name" value="Response_reg"/>
    <property type="match status" value="1"/>
</dbReference>
<evidence type="ECO:0000313" key="24">
    <source>
        <dbReference type="Proteomes" id="UP000243778"/>
    </source>
</evidence>
<dbReference type="InterPro" id="IPR011006">
    <property type="entry name" value="CheY-like_superfamily"/>
</dbReference>
<dbReference type="InterPro" id="IPR003594">
    <property type="entry name" value="HATPase_dom"/>
</dbReference>
<evidence type="ECO:0000256" key="6">
    <source>
        <dbReference type="ARBA" id="ARBA00022553"/>
    </source>
</evidence>
<evidence type="ECO:0000313" key="23">
    <source>
        <dbReference type="EMBL" id="SDX17670.1"/>
    </source>
</evidence>
<dbReference type="STRING" id="1007099.SAMN05216287_2339"/>
<dbReference type="Pfam" id="PF02518">
    <property type="entry name" value="HATPase_c"/>
    <property type="match status" value="1"/>
</dbReference>
<dbReference type="Proteomes" id="UP000243778">
    <property type="component" value="Unassembled WGS sequence"/>
</dbReference>
<dbReference type="SUPFAM" id="SSF158472">
    <property type="entry name" value="HAMP domain-like"/>
    <property type="match status" value="1"/>
</dbReference>
<dbReference type="InterPro" id="IPR004358">
    <property type="entry name" value="Sig_transdc_His_kin-like_C"/>
</dbReference>
<feature type="domain" description="HPt" evidence="22">
    <location>
        <begin position="854"/>
        <end position="946"/>
    </location>
</feature>
<dbReference type="AlphaFoldDB" id="A0A1H2ZJR0"/>
<dbReference type="PROSITE" id="PS50885">
    <property type="entry name" value="HAMP"/>
    <property type="match status" value="1"/>
</dbReference>
<evidence type="ECO:0000256" key="1">
    <source>
        <dbReference type="ARBA" id="ARBA00000085"/>
    </source>
</evidence>
<feature type="domain" description="HAMP" evidence="21">
    <location>
        <begin position="221"/>
        <end position="273"/>
    </location>
</feature>
<dbReference type="InterPro" id="IPR036890">
    <property type="entry name" value="HATPase_C_sf"/>
</dbReference>
<dbReference type="PANTHER" id="PTHR45339:SF1">
    <property type="entry name" value="HYBRID SIGNAL TRANSDUCTION HISTIDINE KINASE J"/>
    <property type="match status" value="1"/>
</dbReference>
<dbReference type="SUPFAM" id="SSF47226">
    <property type="entry name" value="Histidine-containing phosphotransfer domain, HPT domain"/>
    <property type="match status" value="1"/>
</dbReference>
<evidence type="ECO:0000256" key="5">
    <source>
        <dbReference type="ARBA" id="ARBA00022519"/>
    </source>
</evidence>
<evidence type="ECO:0000256" key="18">
    <source>
        <dbReference type="SAM" id="Phobius"/>
    </source>
</evidence>
<dbReference type="SUPFAM" id="SSF52172">
    <property type="entry name" value="CheY-like"/>
    <property type="match status" value="2"/>
</dbReference>
<evidence type="ECO:0000256" key="15">
    <source>
        <dbReference type="PROSITE-ProRule" id="PRU00110"/>
    </source>
</evidence>
<keyword evidence="13" id="KW-0902">Two-component regulatory system</keyword>
<dbReference type="InterPro" id="IPR036097">
    <property type="entry name" value="HisK_dim/P_sf"/>
</dbReference>
<dbReference type="PROSITE" id="PS50109">
    <property type="entry name" value="HIS_KIN"/>
    <property type="match status" value="1"/>
</dbReference>
<accession>A0A1H2ZJR0</accession>
<feature type="modified residue" description="Phosphohistidine" evidence="15">
    <location>
        <position position="893"/>
    </location>
</feature>
<dbReference type="PRINTS" id="PR00344">
    <property type="entry name" value="BCTRLSENSOR"/>
</dbReference>
<dbReference type="CDD" id="cd17546">
    <property type="entry name" value="REC_hyHK_CKI1_RcsC-like"/>
    <property type="match status" value="1"/>
</dbReference>
<dbReference type="Gene3D" id="3.40.50.2300">
    <property type="match status" value="1"/>
</dbReference>
<dbReference type="Gene3D" id="3.30.565.10">
    <property type="entry name" value="Histidine kinase-like ATPase, C-terminal domain"/>
    <property type="match status" value="1"/>
</dbReference>
<gene>
    <name evidence="23" type="ORF">SAMN05216287_2339</name>
</gene>
<comment type="subcellular location">
    <subcellularLocation>
        <location evidence="2">Cell inner membrane</location>
        <topology evidence="2">Multi-pass membrane protein</topology>
    </subcellularLocation>
</comment>
<dbReference type="CDD" id="cd00082">
    <property type="entry name" value="HisKA"/>
    <property type="match status" value="1"/>
</dbReference>
<evidence type="ECO:0000256" key="16">
    <source>
        <dbReference type="PROSITE-ProRule" id="PRU00169"/>
    </source>
</evidence>
<feature type="domain" description="Response regulatory" evidence="20">
    <location>
        <begin position="698"/>
        <end position="817"/>
    </location>
</feature>
<feature type="domain" description="Histidine kinase" evidence="19">
    <location>
        <begin position="320"/>
        <end position="541"/>
    </location>
</feature>
<evidence type="ECO:0000256" key="8">
    <source>
        <dbReference type="ARBA" id="ARBA00022692"/>
    </source>
</evidence>
<dbReference type="Gene3D" id="6.10.340.10">
    <property type="match status" value="1"/>
</dbReference>
<dbReference type="EC" id="2.7.13.3" evidence="3"/>
<dbReference type="SMART" id="SM00073">
    <property type="entry name" value="HPT"/>
    <property type="match status" value="1"/>
</dbReference>
<dbReference type="SUPFAM" id="SSF55874">
    <property type="entry name" value="ATPase domain of HSP90 chaperone/DNA topoisomerase II/histidine kinase"/>
    <property type="match status" value="1"/>
</dbReference>
<evidence type="ECO:0000259" key="19">
    <source>
        <dbReference type="PROSITE" id="PS50109"/>
    </source>
</evidence>
<evidence type="ECO:0000256" key="4">
    <source>
        <dbReference type="ARBA" id="ARBA00022475"/>
    </source>
</evidence>
<feature type="modified residue" description="4-aspartylphosphate" evidence="16">
    <location>
        <position position="747"/>
    </location>
</feature>
<dbReference type="Pfam" id="PF01627">
    <property type="entry name" value="Hpt"/>
    <property type="match status" value="1"/>
</dbReference>
<protein>
    <recommendedName>
        <fullName evidence="3">histidine kinase</fullName>
        <ecNumber evidence="3">2.7.13.3</ecNumber>
    </recommendedName>
</protein>
<dbReference type="InterPro" id="IPR001789">
    <property type="entry name" value="Sig_transdc_resp-reg_receiver"/>
</dbReference>
<keyword evidence="17" id="KW-0175">Coiled coil</keyword>
<organism evidence="23 24">
    <name type="scientific">Pseudomonas kuykendallii</name>
    <dbReference type="NCBI Taxonomy" id="1007099"/>
    <lineage>
        <taxon>Bacteria</taxon>
        <taxon>Pseudomonadati</taxon>
        <taxon>Pseudomonadota</taxon>
        <taxon>Gammaproteobacteria</taxon>
        <taxon>Pseudomonadales</taxon>
        <taxon>Pseudomonadaceae</taxon>
        <taxon>Pseudomonas</taxon>
    </lineage>
</organism>
<keyword evidence="4" id="KW-1003">Cell membrane</keyword>